<dbReference type="RefSeq" id="XP_040628479.1">
    <property type="nucleotide sequence ID" value="XM_040772911.1"/>
</dbReference>
<dbReference type="GeneID" id="63687973"/>
<accession>M5G6Z1</accession>
<dbReference type="Proteomes" id="UP000030653">
    <property type="component" value="Unassembled WGS sequence"/>
</dbReference>
<feature type="non-terminal residue" evidence="1">
    <location>
        <position position="75"/>
    </location>
</feature>
<reference evidence="1 2" key="1">
    <citation type="journal article" date="2012" name="Science">
        <title>The Paleozoic origin of enzymatic lignin decomposition reconstructed from 31 fungal genomes.</title>
        <authorList>
            <person name="Floudas D."/>
            <person name="Binder M."/>
            <person name="Riley R."/>
            <person name="Barry K."/>
            <person name="Blanchette R.A."/>
            <person name="Henrissat B."/>
            <person name="Martinez A.T."/>
            <person name="Otillar R."/>
            <person name="Spatafora J.W."/>
            <person name="Yadav J.S."/>
            <person name="Aerts A."/>
            <person name="Benoit I."/>
            <person name="Boyd A."/>
            <person name="Carlson A."/>
            <person name="Copeland A."/>
            <person name="Coutinho P.M."/>
            <person name="de Vries R.P."/>
            <person name="Ferreira P."/>
            <person name="Findley K."/>
            <person name="Foster B."/>
            <person name="Gaskell J."/>
            <person name="Glotzer D."/>
            <person name="Gorecki P."/>
            <person name="Heitman J."/>
            <person name="Hesse C."/>
            <person name="Hori C."/>
            <person name="Igarashi K."/>
            <person name="Jurgens J.A."/>
            <person name="Kallen N."/>
            <person name="Kersten P."/>
            <person name="Kohler A."/>
            <person name="Kuees U."/>
            <person name="Kumar T.K.A."/>
            <person name="Kuo A."/>
            <person name="LaButti K."/>
            <person name="Larrondo L.F."/>
            <person name="Lindquist E."/>
            <person name="Ling A."/>
            <person name="Lombard V."/>
            <person name="Lucas S."/>
            <person name="Lundell T."/>
            <person name="Martin R."/>
            <person name="McLaughlin D.J."/>
            <person name="Morgenstern I."/>
            <person name="Morin E."/>
            <person name="Murat C."/>
            <person name="Nagy L.G."/>
            <person name="Nolan M."/>
            <person name="Ohm R.A."/>
            <person name="Patyshakuliyeva A."/>
            <person name="Rokas A."/>
            <person name="Ruiz-Duenas F.J."/>
            <person name="Sabat G."/>
            <person name="Salamov A."/>
            <person name="Samejima M."/>
            <person name="Schmutz J."/>
            <person name="Slot J.C."/>
            <person name="St John F."/>
            <person name="Stenlid J."/>
            <person name="Sun H."/>
            <person name="Sun S."/>
            <person name="Syed K."/>
            <person name="Tsang A."/>
            <person name="Wiebenga A."/>
            <person name="Young D."/>
            <person name="Pisabarro A."/>
            <person name="Eastwood D.C."/>
            <person name="Martin F."/>
            <person name="Cullen D."/>
            <person name="Grigoriev I.V."/>
            <person name="Hibbett D.S."/>
        </authorList>
    </citation>
    <scope>NUCLEOTIDE SEQUENCE [LARGE SCALE GENOMIC DNA]</scope>
    <source>
        <strain evidence="1 2">DJM-731 SS1</strain>
    </source>
</reference>
<name>M5G6Z1_DACPD</name>
<sequence>MNRTHLSRDYNYCIPVSGAIPTGPHKAWDPSQKHPSPSYGELSIPASTWHMSIFLEQPYVDDTHRIHSEHPPPLS</sequence>
<dbReference type="HOGENOM" id="CLU_2677720_0_0_1"/>
<proteinExistence type="predicted"/>
<evidence type="ECO:0000313" key="1">
    <source>
        <dbReference type="EMBL" id="EJU01582.1"/>
    </source>
</evidence>
<keyword evidence="2" id="KW-1185">Reference proteome</keyword>
<dbReference type="AlphaFoldDB" id="M5G6Z1"/>
<dbReference type="EMBL" id="JH795864">
    <property type="protein sequence ID" value="EJU01582.1"/>
    <property type="molecule type" value="Genomic_DNA"/>
</dbReference>
<gene>
    <name evidence="1" type="ORF">DACRYDRAFT_22660</name>
</gene>
<protein>
    <submittedName>
        <fullName evidence="1">Uncharacterized protein</fullName>
    </submittedName>
</protein>
<organism evidence="1 2">
    <name type="scientific">Dacryopinax primogenitus (strain DJM 731)</name>
    <name type="common">Brown rot fungus</name>
    <dbReference type="NCBI Taxonomy" id="1858805"/>
    <lineage>
        <taxon>Eukaryota</taxon>
        <taxon>Fungi</taxon>
        <taxon>Dikarya</taxon>
        <taxon>Basidiomycota</taxon>
        <taxon>Agaricomycotina</taxon>
        <taxon>Dacrymycetes</taxon>
        <taxon>Dacrymycetales</taxon>
        <taxon>Dacrymycetaceae</taxon>
        <taxon>Dacryopinax</taxon>
    </lineage>
</organism>
<evidence type="ECO:0000313" key="2">
    <source>
        <dbReference type="Proteomes" id="UP000030653"/>
    </source>
</evidence>